<dbReference type="STRING" id="164328.H3GIU7"/>
<dbReference type="EMBL" id="DS566012">
    <property type="status" value="NOT_ANNOTATED_CDS"/>
    <property type="molecule type" value="Genomic_DNA"/>
</dbReference>
<reference evidence="3" key="1">
    <citation type="journal article" date="2006" name="Science">
        <title>Phytophthora genome sequences uncover evolutionary origins and mechanisms of pathogenesis.</title>
        <authorList>
            <person name="Tyler B.M."/>
            <person name="Tripathy S."/>
            <person name="Zhang X."/>
            <person name="Dehal P."/>
            <person name="Jiang R.H."/>
            <person name="Aerts A."/>
            <person name="Arredondo F.D."/>
            <person name="Baxter L."/>
            <person name="Bensasson D."/>
            <person name="Beynon J.L."/>
            <person name="Chapman J."/>
            <person name="Damasceno C.M."/>
            <person name="Dorrance A.E."/>
            <person name="Dou D."/>
            <person name="Dickerman A.W."/>
            <person name="Dubchak I.L."/>
            <person name="Garbelotto M."/>
            <person name="Gijzen M."/>
            <person name="Gordon S.G."/>
            <person name="Govers F."/>
            <person name="Grunwald N.J."/>
            <person name="Huang W."/>
            <person name="Ivors K.L."/>
            <person name="Jones R.W."/>
            <person name="Kamoun S."/>
            <person name="Krampis K."/>
            <person name="Lamour K.H."/>
            <person name="Lee M.K."/>
            <person name="McDonald W.H."/>
            <person name="Medina M."/>
            <person name="Meijer H.J."/>
            <person name="Nordberg E.K."/>
            <person name="Maclean D.J."/>
            <person name="Ospina-Giraldo M.D."/>
            <person name="Morris P.F."/>
            <person name="Phuntumart V."/>
            <person name="Putnam N.H."/>
            <person name="Rash S."/>
            <person name="Rose J.K."/>
            <person name="Sakihama Y."/>
            <person name="Salamov A.A."/>
            <person name="Savidor A."/>
            <person name="Scheuring C.F."/>
            <person name="Smith B.M."/>
            <person name="Sobral B.W."/>
            <person name="Terry A."/>
            <person name="Torto-Alalibo T.A."/>
            <person name="Win J."/>
            <person name="Xu Z."/>
            <person name="Zhang H."/>
            <person name="Grigoriev I.V."/>
            <person name="Rokhsar D.S."/>
            <person name="Boore J.L."/>
        </authorList>
    </citation>
    <scope>NUCLEOTIDE SEQUENCE [LARGE SCALE GENOMIC DNA]</scope>
    <source>
        <strain evidence="3">Pr102</strain>
    </source>
</reference>
<keyword evidence="3" id="KW-1185">Reference proteome</keyword>
<evidence type="ECO:0000313" key="2">
    <source>
        <dbReference type="EnsemblProtists" id="Phyra76011"/>
    </source>
</evidence>
<sequence length="214" mass="22390">MSWGAAFARAQSSSSSSTASASGSGSSNDTEAGDETRAELLAQSWFEANTDDNVTYLAVGVNSELSNITGSDVICGKGVPSLQRRSAGPNNGCPAIFTAVNGSCTCLQDYSGADSWQFFVTKRTVESEDPLTLNGTDVLPVDTIRTLLVPSTVISLSITGVGDEPQAISFAPQDVDLPGSDIPIAVNEDDISDETSITAVWVFSLFSIFLDDDN</sequence>
<evidence type="ECO:0000256" key="1">
    <source>
        <dbReference type="SAM" id="MobiDB-lite"/>
    </source>
</evidence>
<reference evidence="2" key="2">
    <citation type="submission" date="2015-06" db="UniProtKB">
        <authorList>
            <consortium name="EnsemblProtists"/>
        </authorList>
    </citation>
    <scope>IDENTIFICATION</scope>
    <source>
        <strain evidence="2">Pr102</strain>
    </source>
</reference>
<dbReference type="AlphaFoldDB" id="H3GIU7"/>
<protein>
    <submittedName>
        <fullName evidence="2">Uncharacterized protein</fullName>
    </submittedName>
</protein>
<feature type="compositionally biased region" description="Low complexity" evidence="1">
    <location>
        <begin position="1"/>
        <end position="27"/>
    </location>
</feature>
<dbReference type="VEuPathDB" id="FungiDB:KRP22_1904"/>
<dbReference type="OMA" id="NETWEFK"/>
<dbReference type="Proteomes" id="UP000005238">
    <property type="component" value="Unassembled WGS sequence"/>
</dbReference>
<dbReference type="HOGENOM" id="CLU_100805_0_0_1"/>
<accession>H3GIU7</accession>
<dbReference type="InParanoid" id="H3GIU7"/>
<organism evidence="2 3">
    <name type="scientific">Phytophthora ramorum</name>
    <name type="common">Sudden oak death agent</name>
    <dbReference type="NCBI Taxonomy" id="164328"/>
    <lineage>
        <taxon>Eukaryota</taxon>
        <taxon>Sar</taxon>
        <taxon>Stramenopiles</taxon>
        <taxon>Oomycota</taxon>
        <taxon>Peronosporomycetes</taxon>
        <taxon>Peronosporales</taxon>
        <taxon>Peronosporaceae</taxon>
        <taxon>Phytophthora</taxon>
    </lineage>
</organism>
<proteinExistence type="predicted"/>
<name>H3GIU7_PHYRM</name>
<evidence type="ECO:0000313" key="3">
    <source>
        <dbReference type="Proteomes" id="UP000005238"/>
    </source>
</evidence>
<dbReference type="EnsemblProtists" id="Phyra76011">
    <property type="protein sequence ID" value="Phyra76011"/>
    <property type="gene ID" value="Phyra76011"/>
</dbReference>
<dbReference type="VEuPathDB" id="FungiDB:KRP23_9377"/>
<feature type="region of interest" description="Disordered" evidence="1">
    <location>
        <begin position="1"/>
        <end position="35"/>
    </location>
</feature>
<dbReference type="eggNOG" id="KOG0192">
    <property type="taxonomic scope" value="Eukaryota"/>
</dbReference>